<dbReference type="Gene3D" id="2.30.30.40">
    <property type="entry name" value="SH3 Domains"/>
    <property type="match status" value="1"/>
</dbReference>
<dbReference type="EMBL" id="NISI01000005">
    <property type="protein sequence ID" value="OWR03429.1"/>
    <property type="molecule type" value="Genomic_DNA"/>
</dbReference>
<evidence type="ECO:0000256" key="1">
    <source>
        <dbReference type="ARBA" id="ARBA00004496"/>
    </source>
</evidence>
<dbReference type="InterPro" id="IPR039315">
    <property type="entry name" value="CheW"/>
</dbReference>
<dbReference type="CDD" id="cd00732">
    <property type="entry name" value="CheW"/>
    <property type="match status" value="1"/>
</dbReference>
<evidence type="ECO:0000313" key="6">
    <source>
        <dbReference type="Proteomes" id="UP000197446"/>
    </source>
</evidence>
<keyword evidence="6" id="KW-1185">Reference proteome</keyword>
<accession>A0A254N5X0</accession>
<dbReference type="SUPFAM" id="SSF50341">
    <property type="entry name" value="CheW-like"/>
    <property type="match status" value="1"/>
</dbReference>
<comment type="caution">
    <text evidence="5">The sequence shown here is derived from an EMBL/GenBank/DDBJ whole genome shotgun (WGS) entry which is preliminary data.</text>
</comment>
<sequence length="191" mass="20287">MSLVSETHHATPPHGPLATLPAAPYAHALTAGGAVPREVLSFRLGAEEYGIDILRVQEIRSYEAPTRIANAPRFVMGVVNLRGVIVPIIDLRLKLGCSSVQYNEFTVVIVLTVLDRVIGIVVDSVSDVLEVPPEQVKPAPPLASAIDAGHILGMGCVRQGDTERMLILTDIQALLAGADMGLFDPPQALTA</sequence>
<gene>
    <name evidence="5" type="ORF">CDO81_13080</name>
</gene>
<comment type="subcellular location">
    <subcellularLocation>
        <location evidence="1">Cytoplasm</location>
    </subcellularLocation>
</comment>
<dbReference type="Gene3D" id="2.40.50.180">
    <property type="entry name" value="CheA-289, Domain 4"/>
    <property type="match status" value="1"/>
</dbReference>
<dbReference type="PROSITE" id="PS50851">
    <property type="entry name" value="CHEW"/>
    <property type="match status" value="1"/>
</dbReference>
<organism evidence="5 6">
    <name type="scientific">Roseateles puraquae</name>
    <dbReference type="NCBI Taxonomy" id="431059"/>
    <lineage>
        <taxon>Bacteria</taxon>
        <taxon>Pseudomonadati</taxon>
        <taxon>Pseudomonadota</taxon>
        <taxon>Betaproteobacteria</taxon>
        <taxon>Burkholderiales</taxon>
        <taxon>Sphaerotilaceae</taxon>
        <taxon>Roseateles</taxon>
    </lineage>
</organism>
<dbReference type="InterPro" id="IPR036061">
    <property type="entry name" value="CheW-like_dom_sf"/>
</dbReference>
<name>A0A254N5X0_9BURK</name>
<keyword evidence="3" id="KW-0963">Cytoplasm</keyword>
<protein>
    <recommendedName>
        <fullName evidence="2">Chemotaxis protein CheW</fullName>
    </recommendedName>
</protein>
<dbReference type="OrthoDB" id="9790406at2"/>
<dbReference type="Proteomes" id="UP000197446">
    <property type="component" value="Unassembled WGS sequence"/>
</dbReference>
<evidence type="ECO:0000313" key="5">
    <source>
        <dbReference type="EMBL" id="OWR03429.1"/>
    </source>
</evidence>
<evidence type="ECO:0000259" key="4">
    <source>
        <dbReference type="PROSITE" id="PS50851"/>
    </source>
</evidence>
<dbReference type="AlphaFoldDB" id="A0A254N5X0"/>
<dbReference type="GO" id="GO:0006935">
    <property type="term" value="P:chemotaxis"/>
    <property type="evidence" value="ECO:0007669"/>
    <property type="project" value="InterPro"/>
</dbReference>
<dbReference type="GO" id="GO:0007165">
    <property type="term" value="P:signal transduction"/>
    <property type="evidence" value="ECO:0007669"/>
    <property type="project" value="InterPro"/>
</dbReference>
<dbReference type="PANTHER" id="PTHR22617:SF45">
    <property type="entry name" value="CHEMOTAXIS PROTEIN CHEW"/>
    <property type="match status" value="1"/>
</dbReference>
<evidence type="ECO:0000256" key="2">
    <source>
        <dbReference type="ARBA" id="ARBA00021483"/>
    </source>
</evidence>
<dbReference type="SMART" id="SM00260">
    <property type="entry name" value="CheW"/>
    <property type="match status" value="1"/>
</dbReference>
<proteinExistence type="predicted"/>
<dbReference type="GO" id="GO:0005829">
    <property type="term" value="C:cytosol"/>
    <property type="evidence" value="ECO:0007669"/>
    <property type="project" value="TreeGrafter"/>
</dbReference>
<dbReference type="PANTHER" id="PTHR22617">
    <property type="entry name" value="CHEMOTAXIS SENSOR HISTIDINE KINASE-RELATED"/>
    <property type="match status" value="1"/>
</dbReference>
<dbReference type="InterPro" id="IPR002545">
    <property type="entry name" value="CheW-lke_dom"/>
</dbReference>
<reference evidence="5 6" key="1">
    <citation type="journal article" date="2007" name="Int. J. Syst. Evol. Microbiol.">
        <title>Description of Pelomonas aquatica sp. nov. and Pelomonas puraquae sp. nov., isolated from industrial and haemodialysis water.</title>
        <authorList>
            <person name="Gomila M."/>
            <person name="Bowien B."/>
            <person name="Falsen E."/>
            <person name="Moore E.R."/>
            <person name="Lalucat J."/>
        </authorList>
    </citation>
    <scope>NUCLEOTIDE SEQUENCE [LARGE SCALE GENOMIC DNA]</scope>
    <source>
        <strain evidence="5 6">CCUG 52769</strain>
    </source>
</reference>
<dbReference type="Pfam" id="PF01584">
    <property type="entry name" value="CheW"/>
    <property type="match status" value="1"/>
</dbReference>
<evidence type="ECO:0000256" key="3">
    <source>
        <dbReference type="ARBA" id="ARBA00022490"/>
    </source>
</evidence>
<dbReference type="RefSeq" id="WP_088483665.1">
    <property type="nucleotide sequence ID" value="NZ_NISI01000005.1"/>
</dbReference>
<feature type="domain" description="CheW-like" evidence="4">
    <location>
        <begin position="36"/>
        <end position="180"/>
    </location>
</feature>